<accession>A0A095ZJE6</accession>
<protein>
    <recommendedName>
        <fullName evidence="3">Lipoprotein</fullName>
    </recommendedName>
</protein>
<organism evidence="1 2">
    <name type="scientific">Hoylesella buccalis DNF00853</name>
    <dbReference type="NCBI Taxonomy" id="1401074"/>
    <lineage>
        <taxon>Bacteria</taxon>
        <taxon>Pseudomonadati</taxon>
        <taxon>Bacteroidota</taxon>
        <taxon>Bacteroidia</taxon>
        <taxon>Bacteroidales</taxon>
        <taxon>Prevotellaceae</taxon>
        <taxon>Hoylesella</taxon>
    </lineage>
</organism>
<comment type="caution">
    <text evidence="1">The sequence shown here is derived from an EMBL/GenBank/DDBJ whole genome shotgun (WGS) entry which is preliminary data.</text>
</comment>
<dbReference type="Proteomes" id="UP000029556">
    <property type="component" value="Unassembled WGS sequence"/>
</dbReference>
<reference evidence="1 2" key="1">
    <citation type="submission" date="2014-07" db="EMBL/GenBank/DDBJ databases">
        <authorList>
            <person name="McCorrison J."/>
            <person name="Sanka R."/>
            <person name="Torralba M."/>
            <person name="Gillis M."/>
            <person name="Haft D.H."/>
            <person name="Methe B."/>
            <person name="Sutton G."/>
            <person name="Nelson K.E."/>
        </authorList>
    </citation>
    <scope>NUCLEOTIDE SEQUENCE [LARGE SCALE GENOMIC DNA]</scope>
    <source>
        <strain evidence="1 2">DNF00853</strain>
    </source>
</reference>
<dbReference type="PROSITE" id="PS51257">
    <property type="entry name" value="PROKAR_LIPOPROTEIN"/>
    <property type="match status" value="1"/>
</dbReference>
<dbReference type="RefSeq" id="WP_036872510.1">
    <property type="nucleotide sequence ID" value="NZ_JRNN01000063.1"/>
</dbReference>
<dbReference type="AlphaFoldDB" id="A0A095ZJE6"/>
<sequence length="155" mass="17581">MKIRFTISLTIAGCVLIGLCACTNHKNEEQLRDTASAFAQTYFNWQFNDALSHCTPSSQRWISYAASQVKQDDVEKLRSAEQGARSEIKKIHYEEGDSVASVVMKVENFLSMDSIGTVGHFVKSATYTLQLVQLNKRWKVRLTKLPRPDSPRHDD</sequence>
<dbReference type="OrthoDB" id="1082065at2"/>
<evidence type="ECO:0008006" key="3">
    <source>
        <dbReference type="Google" id="ProtNLM"/>
    </source>
</evidence>
<dbReference type="EMBL" id="JRNN01000063">
    <property type="protein sequence ID" value="KGF34865.1"/>
    <property type="molecule type" value="Genomic_DNA"/>
</dbReference>
<evidence type="ECO:0000313" key="2">
    <source>
        <dbReference type="Proteomes" id="UP000029556"/>
    </source>
</evidence>
<name>A0A095ZJE6_9BACT</name>
<gene>
    <name evidence="1" type="ORF">HMPREF2137_05725</name>
</gene>
<evidence type="ECO:0000313" key="1">
    <source>
        <dbReference type="EMBL" id="KGF34865.1"/>
    </source>
</evidence>
<proteinExistence type="predicted"/>